<name>A0ACC0AU91_CATRO</name>
<dbReference type="EMBL" id="CM044705">
    <property type="protein sequence ID" value="KAI5663023.1"/>
    <property type="molecule type" value="Genomic_DNA"/>
</dbReference>
<gene>
    <name evidence="1" type="ORF">M9H77_22346</name>
</gene>
<organism evidence="1 2">
    <name type="scientific">Catharanthus roseus</name>
    <name type="common">Madagascar periwinkle</name>
    <name type="synonym">Vinca rosea</name>
    <dbReference type="NCBI Taxonomy" id="4058"/>
    <lineage>
        <taxon>Eukaryota</taxon>
        <taxon>Viridiplantae</taxon>
        <taxon>Streptophyta</taxon>
        <taxon>Embryophyta</taxon>
        <taxon>Tracheophyta</taxon>
        <taxon>Spermatophyta</taxon>
        <taxon>Magnoliopsida</taxon>
        <taxon>eudicotyledons</taxon>
        <taxon>Gunneridae</taxon>
        <taxon>Pentapetalae</taxon>
        <taxon>asterids</taxon>
        <taxon>lamiids</taxon>
        <taxon>Gentianales</taxon>
        <taxon>Apocynaceae</taxon>
        <taxon>Rauvolfioideae</taxon>
        <taxon>Vinceae</taxon>
        <taxon>Catharanthinae</taxon>
        <taxon>Catharanthus</taxon>
    </lineage>
</organism>
<evidence type="ECO:0000313" key="1">
    <source>
        <dbReference type="EMBL" id="KAI5663023.1"/>
    </source>
</evidence>
<keyword evidence="2" id="KW-1185">Reference proteome</keyword>
<accession>A0ACC0AU91</accession>
<dbReference type="Proteomes" id="UP001060085">
    <property type="component" value="Linkage Group LG05"/>
</dbReference>
<protein>
    <submittedName>
        <fullName evidence="1">Uncharacterized protein</fullName>
    </submittedName>
</protein>
<proteinExistence type="predicted"/>
<sequence length="184" mass="21173">MVNPFTCDQALDFYHMLSCSSPCAYFEKQLSVSITRIKPSYHDLELLYDNLFFDLLVANFSSSCASMWSKNHILLESFVESGYDERINWFSWSLSDVFHAKRKREFVDNCDYESSFLYASMKTLGNPFSNRSCHYFYCRRLDVARCFSLLLGAVRSPRGFSAGSNDTTAIVCVIPASVVLLIFW</sequence>
<reference evidence="2" key="1">
    <citation type="journal article" date="2023" name="Nat. Plants">
        <title>Single-cell RNA sequencing provides a high-resolution roadmap for understanding the multicellular compartmentation of specialized metabolism.</title>
        <authorList>
            <person name="Sun S."/>
            <person name="Shen X."/>
            <person name="Li Y."/>
            <person name="Li Y."/>
            <person name="Wang S."/>
            <person name="Li R."/>
            <person name="Zhang H."/>
            <person name="Shen G."/>
            <person name="Guo B."/>
            <person name="Wei J."/>
            <person name="Xu J."/>
            <person name="St-Pierre B."/>
            <person name="Chen S."/>
            <person name="Sun C."/>
        </authorList>
    </citation>
    <scope>NUCLEOTIDE SEQUENCE [LARGE SCALE GENOMIC DNA]</scope>
</reference>
<evidence type="ECO:0000313" key="2">
    <source>
        <dbReference type="Proteomes" id="UP001060085"/>
    </source>
</evidence>
<comment type="caution">
    <text evidence="1">The sequence shown here is derived from an EMBL/GenBank/DDBJ whole genome shotgun (WGS) entry which is preliminary data.</text>
</comment>